<accession>A0A1M6D5P6</accession>
<dbReference type="Pfam" id="PF14539">
    <property type="entry name" value="DUF4442"/>
    <property type="match status" value="1"/>
</dbReference>
<dbReference type="Gene3D" id="3.10.129.10">
    <property type="entry name" value="Hotdog Thioesterase"/>
    <property type="match status" value="1"/>
</dbReference>
<evidence type="ECO:0000313" key="1">
    <source>
        <dbReference type="EMBL" id="SHI68549.1"/>
    </source>
</evidence>
<dbReference type="InterPro" id="IPR029069">
    <property type="entry name" value="HotDog_dom_sf"/>
</dbReference>
<dbReference type="OrthoDB" id="9814774at2"/>
<sequence>MYRTLSHIAKRFFSEAQIYKYGFNLSPMYKRSTGKIVEVSQDLHHVKVKIPISYKNRNYVGSIFGGSLFSATDPIYMIQLLNILGDNYVVWDKEATIKYKKPAKEDVFCDFTFSTDEIETIKIEVKQHGKFNIVKETNIINKRTQVIAELTKTIYVANKSYYRERRQQKARSN</sequence>
<name>A0A1M6D5P6_9FLAO</name>
<proteinExistence type="predicted"/>
<dbReference type="EMBL" id="FQYK01000003">
    <property type="protein sequence ID" value="SHI68549.1"/>
    <property type="molecule type" value="Genomic_DNA"/>
</dbReference>
<dbReference type="SUPFAM" id="SSF54637">
    <property type="entry name" value="Thioesterase/thiol ester dehydrase-isomerase"/>
    <property type="match status" value="1"/>
</dbReference>
<dbReference type="InterPro" id="IPR027961">
    <property type="entry name" value="DUF4442"/>
</dbReference>
<organism evidence="1 2">
    <name type="scientific">Algibacter luteus</name>
    <dbReference type="NCBI Taxonomy" id="1178825"/>
    <lineage>
        <taxon>Bacteria</taxon>
        <taxon>Pseudomonadati</taxon>
        <taxon>Bacteroidota</taxon>
        <taxon>Flavobacteriia</taxon>
        <taxon>Flavobacteriales</taxon>
        <taxon>Flavobacteriaceae</taxon>
        <taxon>Algibacter</taxon>
    </lineage>
</organism>
<keyword evidence="2" id="KW-1185">Reference proteome</keyword>
<dbReference type="RefSeq" id="WP_019388385.1">
    <property type="nucleotide sequence ID" value="NZ_ALIH01000013.1"/>
</dbReference>
<dbReference type="eggNOG" id="COG2050">
    <property type="taxonomic scope" value="Bacteria"/>
</dbReference>
<dbReference type="STRING" id="1178825.SAMN05216261_1376"/>
<reference evidence="1 2" key="1">
    <citation type="submission" date="2016-11" db="EMBL/GenBank/DDBJ databases">
        <authorList>
            <person name="Jaros S."/>
            <person name="Januszkiewicz K."/>
            <person name="Wedrychowicz H."/>
        </authorList>
    </citation>
    <scope>NUCLEOTIDE SEQUENCE [LARGE SCALE GENOMIC DNA]</scope>
    <source>
        <strain evidence="1 2">CGMCC 1.12213</strain>
    </source>
</reference>
<evidence type="ECO:0000313" key="2">
    <source>
        <dbReference type="Proteomes" id="UP000184396"/>
    </source>
</evidence>
<protein>
    <submittedName>
        <fullName evidence="1">Acyl-coenzyme A thioesterase PaaI, contains HGG motif</fullName>
    </submittedName>
</protein>
<dbReference type="Proteomes" id="UP000184396">
    <property type="component" value="Unassembled WGS sequence"/>
</dbReference>
<dbReference type="AlphaFoldDB" id="A0A1M6D5P6"/>
<gene>
    <name evidence="1" type="ORF">SAMN05216261_1376</name>
</gene>